<comment type="catalytic activity">
    <reaction evidence="11">
        <text>8-oxo-GTP + H2O = 8-oxo-GMP + diphosphate + H(+)</text>
        <dbReference type="Rhea" id="RHEA:67616"/>
        <dbReference type="ChEBI" id="CHEBI:15377"/>
        <dbReference type="ChEBI" id="CHEBI:15378"/>
        <dbReference type="ChEBI" id="CHEBI:33019"/>
        <dbReference type="ChEBI" id="CHEBI:143553"/>
        <dbReference type="ChEBI" id="CHEBI:145694"/>
    </reaction>
</comment>
<dbReference type="EC" id="3.6.1.55" evidence="12"/>
<feature type="binding site" evidence="18">
    <location>
        <position position="65"/>
    </location>
    <ligand>
        <name>Mg(2+)</name>
        <dbReference type="ChEBI" id="CHEBI:18420"/>
    </ligand>
</feature>
<keyword evidence="3" id="KW-0515">Mutator protein</keyword>
<keyword evidence="8 18" id="KW-0460">Magnesium</keyword>
<evidence type="ECO:0000256" key="12">
    <source>
        <dbReference type="ARBA" id="ARBA00038905"/>
    </source>
</evidence>
<evidence type="ECO:0000256" key="18">
    <source>
        <dbReference type="PIRSR" id="PIRSR603561-2"/>
    </source>
</evidence>
<evidence type="ECO:0000256" key="17">
    <source>
        <dbReference type="PIRSR" id="PIRSR603561-1"/>
    </source>
</evidence>
<evidence type="ECO:0000256" key="16">
    <source>
        <dbReference type="ARBA" id="ARBA00042798"/>
    </source>
</evidence>
<dbReference type="SUPFAM" id="SSF55811">
    <property type="entry name" value="Nudix"/>
    <property type="match status" value="1"/>
</dbReference>
<comment type="catalytic activity">
    <reaction evidence="10">
        <text>8-oxo-dGTP + H2O = 8-oxo-dGMP + diphosphate + H(+)</text>
        <dbReference type="Rhea" id="RHEA:31575"/>
        <dbReference type="ChEBI" id="CHEBI:15377"/>
        <dbReference type="ChEBI" id="CHEBI:15378"/>
        <dbReference type="ChEBI" id="CHEBI:33019"/>
        <dbReference type="ChEBI" id="CHEBI:63224"/>
        <dbReference type="ChEBI" id="CHEBI:77896"/>
        <dbReference type="EC" id="3.6.1.55"/>
    </reaction>
</comment>
<dbReference type="PRINTS" id="PR00502">
    <property type="entry name" value="NUDIXFAMILY"/>
</dbReference>
<evidence type="ECO:0000256" key="6">
    <source>
        <dbReference type="ARBA" id="ARBA00022763"/>
    </source>
</evidence>
<dbReference type="PROSITE" id="PS51462">
    <property type="entry name" value="NUDIX"/>
    <property type="match status" value="1"/>
</dbReference>
<evidence type="ECO:0000256" key="9">
    <source>
        <dbReference type="ARBA" id="ARBA00023204"/>
    </source>
</evidence>
<evidence type="ECO:0000256" key="3">
    <source>
        <dbReference type="ARBA" id="ARBA00022457"/>
    </source>
</evidence>
<dbReference type="GO" id="GO:0044715">
    <property type="term" value="F:8-oxo-dGDP phosphatase activity"/>
    <property type="evidence" value="ECO:0007669"/>
    <property type="project" value="TreeGrafter"/>
</dbReference>
<dbReference type="GO" id="GO:0008413">
    <property type="term" value="F:8-oxo-7,8-dihydroguanosine triphosphate pyrophosphatase activity"/>
    <property type="evidence" value="ECO:0007669"/>
    <property type="project" value="InterPro"/>
</dbReference>
<feature type="domain" description="Nudix hydrolase" evidence="20">
    <location>
        <begin position="30"/>
        <end position="155"/>
    </location>
</feature>
<keyword evidence="7 19" id="KW-0378">Hydrolase</keyword>
<keyword evidence="22" id="KW-1185">Reference proteome</keyword>
<feature type="binding site" evidence="17">
    <location>
        <begin position="62"/>
        <end position="65"/>
    </location>
    <ligand>
        <name>8-oxo-dGTP</name>
        <dbReference type="ChEBI" id="CHEBI:77896"/>
    </ligand>
</feature>
<dbReference type="Proteomes" id="UP000197215">
    <property type="component" value="Unassembled WGS sequence"/>
</dbReference>
<protein>
    <recommendedName>
        <fullName evidence="13">8-oxo-dGTP diphosphatase</fullName>
        <ecNumber evidence="12">3.6.1.55</ecNumber>
    </recommendedName>
    <alternativeName>
        <fullName evidence="16">7,8-dihydro-8-oxoguanine-triphosphatase</fullName>
    </alternativeName>
    <alternativeName>
        <fullName evidence="15">Mutator protein MutT</fullName>
    </alternativeName>
    <alternativeName>
        <fullName evidence="14">dGTP pyrophosphohydrolase</fullName>
    </alternativeName>
</protein>
<evidence type="ECO:0000256" key="1">
    <source>
        <dbReference type="ARBA" id="ARBA00001946"/>
    </source>
</evidence>
<evidence type="ECO:0000256" key="15">
    <source>
        <dbReference type="ARBA" id="ARBA00041979"/>
    </source>
</evidence>
<dbReference type="InterPro" id="IPR047127">
    <property type="entry name" value="MutT-like"/>
</dbReference>
<dbReference type="GO" id="GO:0044716">
    <property type="term" value="F:8-oxo-GDP phosphatase activity"/>
    <property type="evidence" value="ECO:0007669"/>
    <property type="project" value="TreeGrafter"/>
</dbReference>
<dbReference type="PROSITE" id="PS00893">
    <property type="entry name" value="NUDIX_BOX"/>
    <property type="match status" value="1"/>
</dbReference>
<organism evidence="21 22">
    <name type="scientific">Polynucleobacter victoriensis</name>
    <dbReference type="NCBI Taxonomy" id="2049319"/>
    <lineage>
        <taxon>Bacteria</taxon>
        <taxon>Pseudomonadati</taxon>
        <taxon>Pseudomonadota</taxon>
        <taxon>Betaproteobacteria</taxon>
        <taxon>Burkholderiales</taxon>
        <taxon>Burkholderiaceae</taxon>
        <taxon>Polynucleobacter</taxon>
    </lineage>
</organism>
<dbReference type="InterPro" id="IPR003561">
    <property type="entry name" value="Mutator_MutT"/>
</dbReference>
<dbReference type="InterPro" id="IPR000086">
    <property type="entry name" value="NUDIX_hydrolase_dom"/>
</dbReference>
<accession>A0A212T9U9</accession>
<dbReference type="EMBL" id="FYEX01000001">
    <property type="protein sequence ID" value="SNC62606.1"/>
    <property type="molecule type" value="Genomic_DNA"/>
</dbReference>
<dbReference type="Pfam" id="PF00293">
    <property type="entry name" value="NUDIX"/>
    <property type="match status" value="1"/>
</dbReference>
<evidence type="ECO:0000256" key="4">
    <source>
        <dbReference type="ARBA" id="ARBA00022705"/>
    </source>
</evidence>
<keyword evidence="5 18" id="KW-0479">Metal-binding</keyword>
<evidence type="ECO:0000256" key="19">
    <source>
        <dbReference type="RuleBase" id="RU003476"/>
    </source>
</evidence>
<evidence type="ECO:0000256" key="2">
    <source>
        <dbReference type="ARBA" id="ARBA00005582"/>
    </source>
</evidence>
<dbReference type="RefSeq" id="WP_341476333.1">
    <property type="nucleotide sequence ID" value="NZ_FYEX01000001.1"/>
</dbReference>
<sequence length="165" mass="18315">MAIRPPLGWPRILGHMPSSSHPEVTASGRPIVEVAVGILIKPDQSILLGQRPEGKPYAGYWEFPGGKIEIGETLLQALQRELQEEINVSINDASEFLVIEHDYPHAYVRLHICLVSSWVGEPKGLENQALSWIFKKDIAKPSLEPILPATLPILEKLNAFLEVAK</sequence>
<dbReference type="GO" id="GO:0035539">
    <property type="term" value="F:8-oxo-7,8-dihydrodeoxyguanosine triphosphate pyrophosphatase activity"/>
    <property type="evidence" value="ECO:0007669"/>
    <property type="project" value="UniProtKB-EC"/>
</dbReference>
<dbReference type="GO" id="GO:0006260">
    <property type="term" value="P:DNA replication"/>
    <property type="evidence" value="ECO:0007669"/>
    <property type="project" value="UniProtKB-KW"/>
</dbReference>
<evidence type="ECO:0000256" key="8">
    <source>
        <dbReference type="ARBA" id="ARBA00022842"/>
    </source>
</evidence>
<evidence type="ECO:0000313" key="21">
    <source>
        <dbReference type="EMBL" id="SNC62606.1"/>
    </source>
</evidence>
<keyword evidence="9" id="KW-0234">DNA repair</keyword>
<dbReference type="InterPro" id="IPR015797">
    <property type="entry name" value="NUDIX_hydrolase-like_dom_sf"/>
</dbReference>
<dbReference type="Gene3D" id="3.90.79.10">
    <property type="entry name" value="Nucleoside Triphosphate Pyrophosphohydrolase"/>
    <property type="match status" value="1"/>
</dbReference>
<evidence type="ECO:0000256" key="14">
    <source>
        <dbReference type="ARBA" id="ARBA00041592"/>
    </source>
</evidence>
<evidence type="ECO:0000256" key="13">
    <source>
        <dbReference type="ARBA" id="ARBA00040794"/>
    </source>
</evidence>
<comment type="cofactor">
    <cofactor evidence="1 18">
        <name>Mg(2+)</name>
        <dbReference type="ChEBI" id="CHEBI:18420"/>
    </cofactor>
</comment>
<dbReference type="NCBIfam" id="TIGR00586">
    <property type="entry name" value="mutt"/>
    <property type="match status" value="1"/>
</dbReference>
<proteinExistence type="inferred from homology"/>
<dbReference type="InterPro" id="IPR020084">
    <property type="entry name" value="NUDIX_hydrolase_CS"/>
</dbReference>
<evidence type="ECO:0000256" key="11">
    <source>
        <dbReference type="ARBA" id="ARBA00036904"/>
    </source>
</evidence>
<dbReference type="PANTHER" id="PTHR47707:SF1">
    <property type="entry name" value="NUDIX HYDROLASE FAMILY PROTEIN"/>
    <property type="match status" value="1"/>
</dbReference>
<feature type="binding site" evidence="17">
    <location>
        <position position="51"/>
    </location>
    <ligand>
        <name>8-oxo-dGTP</name>
        <dbReference type="ChEBI" id="CHEBI:77896"/>
    </ligand>
</feature>
<keyword evidence="6" id="KW-0227">DNA damage</keyword>
<evidence type="ECO:0000256" key="10">
    <source>
        <dbReference type="ARBA" id="ARBA00035861"/>
    </source>
</evidence>
<gene>
    <name evidence="21" type="ORF">SAMN06295916_0711</name>
</gene>
<keyword evidence="4" id="KW-0235">DNA replication</keyword>
<dbReference type="CDD" id="cd03425">
    <property type="entry name" value="NUDIX_MutT_NudA_like"/>
    <property type="match status" value="1"/>
</dbReference>
<dbReference type="GO" id="GO:0006281">
    <property type="term" value="P:DNA repair"/>
    <property type="evidence" value="ECO:0007669"/>
    <property type="project" value="UniProtKB-KW"/>
</dbReference>
<evidence type="ECO:0000313" key="22">
    <source>
        <dbReference type="Proteomes" id="UP000197215"/>
    </source>
</evidence>
<comment type="similarity">
    <text evidence="2 19">Belongs to the Nudix hydrolase family.</text>
</comment>
<dbReference type="PANTHER" id="PTHR47707">
    <property type="entry name" value="8-OXO-DGTP DIPHOSPHATASE"/>
    <property type="match status" value="1"/>
</dbReference>
<evidence type="ECO:0000256" key="7">
    <source>
        <dbReference type="ARBA" id="ARBA00022801"/>
    </source>
</evidence>
<evidence type="ECO:0000259" key="20">
    <source>
        <dbReference type="PROSITE" id="PS51462"/>
    </source>
</evidence>
<dbReference type="GO" id="GO:0046872">
    <property type="term" value="F:metal ion binding"/>
    <property type="evidence" value="ECO:0007669"/>
    <property type="project" value="UniProtKB-KW"/>
</dbReference>
<reference evidence="21 22" key="1">
    <citation type="submission" date="2017-06" db="EMBL/GenBank/DDBJ databases">
        <authorList>
            <person name="Kim H.J."/>
            <person name="Triplett B.A."/>
        </authorList>
    </citation>
    <scope>NUCLEOTIDE SEQUENCE [LARGE SCALE GENOMIC DNA]</scope>
    <source>
        <strain evidence="21 22">MWH-VicM1</strain>
    </source>
</reference>
<name>A0A212T9U9_9BURK</name>
<dbReference type="AlphaFoldDB" id="A0A212T9U9"/>
<feature type="binding site" evidence="18">
    <location>
        <position position="85"/>
    </location>
    <ligand>
        <name>Mg(2+)</name>
        <dbReference type="ChEBI" id="CHEBI:18420"/>
    </ligand>
</feature>
<evidence type="ECO:0000256" key="5">
    <source>
        <dbReference type="ARBA" id="ARBA00022723"/>
    </source>
</evidence>
<dbReference type="InterPro" id="IPR020476">
    <property type="entry name" value="Nudix_hydrolase"/>
</dbReference>